<accession>A0A9Q1CDH8</accession>
<name>A0A9Q1CDH8_HOLLE</name>
<dbReference type="EMBL" id="JAIZAY010000004">
    <property type="protein sequence ID" value="KAJ8043533.1"/>
    <property type="molecule type" value="Genomic_DNA"/>
</dbReference>
<evidence type="ECO:0000313" key="1">
    <source>
        <dbReference type="EMBL" id="KAJ8043533.1"/>
    </source>
</evidence>
<keyword evidence="2" id="KW-1185">Reference proteome</keyword>
<protein>
    <submittedName>
        <fullName evidence="1">Uncharacterized protein</fullName>
    </submittedName>
</protein>
<proteinExistence type="predicted"/>
<gene>
    <name evidence="1" type="ORF">HOLleu_10655</name>
</gene>
<dbReference type="Proteomes" id="UP001152320">
    <property type="component" value="Chromosome 4"/>
</dbReference>
<dbReference type="AlphaFoldDB" id="A0A9Q1CDH8"/>
<sequence>MSESISSTTVSWETALPISSFVVTGCACHQAGSVMSELTVKTEATSLTAVTMPVM</sequence>
<evidence type="ECO:0000313" key="2">
    <source>
        <dbReference type="Proteomes" id="UP001152320"/>
    </source>
</evidence>
<reference evidence="1" key="1">
    <citation type="submission" date="2021-10" db="EMBL/GenBank/DDBJ databases">
        <title>Tropical sea cucumber genome reveals ecological adaptation and Cuvierian tubules defense mechanism.</title>
        <authorList>
            <person name="Chen T."/>
        </authorList>
    </citation>
    <scope>NUCLEOTIDE SEQUENCE</scope>
    <source>
        <strain evidence="1">Nanhai2018</strain>
        <tissue evidence="1">Muscle</tissue>
    </source>
</reference>
<organism evidence="1 2">
    <name type="scientific">Holothuria leucospilota</name>
    <name type="common">Black long sea cucumber</name>
    <name type="synonym">Mertensiothuria leucospilota</name>
    <dbReference type="NCBI Taxonomy" id="206669"/>
    <lineage>
        <taxon>Eukaryota</taxon>
        <taxon>Metazoa</taxon>
        <taxon>Echinodermata</taxon>
        <taxon>Eleutherozoa</taxon>
        <taxon>Echinozoa</taxon>
        <taxon>Holothuroidea</taxon>
        <taxon>Aspidochirotacea</taxon>
        <taxon>Aspidochirotida</taxon>
        <taxon>Holothuriidae</taxon>
        <taxon>Holothuria</taxon>
    </lineage>
</organism>
<comment type="caution">
    <text evidence="1">The sequence shown here is derived from an EMBL/GenBank/DDBJ whole genome shotgun (WGS) entry which is preliminary data.</text>
</comment>